<name>A0A8J5V704_ZIZPA</name>
<gene>
    <name evidence="2" type="ORF">GUJ93_ZPchr0001g31655</name>
</gene>
<evidence type="ECO:0000256" key="1">
    <source>
        <dbReference type="SAM" id="MobiDB-lite"/>
    </source>
</evidence>
<reference evidence="2" key="2">
    <citation type="submission" date="2021-02" db="EMBL/GenBank/DDBJ databases">
        <authorList>
            <person name="Kimball J.A."/>
            <person name="Haas M.W."/>
            <person name="Macchietto M."/>
            <person name="Kono T."/>
            <person name="Duquette J."/>
            <person name="Shao M."/>
        </authorList>
    </citation>
    <scope>NUCLEOTIDE SEQUENCE</scope>
    <source>
        <tissue evidence="2">Fresh leaf tissue</tissue>
    </source>
</reference>
<protein>
    <submittedName>
        <fullName evidence="2">Uncharacterized protein</fullName>
    </submittedName>
</protein>
<evidence type="ECO:0000313" key="2">
    <source>
        <dbReference type="EMBL" id="KAG8052395.1"/>
    </source>
</evidence>
<sequence>MPPAGVGLGKDTNPTSDDIGKRLDRLVLVRSIVGKLNDIKQQQQACIVTISRIVVAQGTPGADQERANTIEEKLQPIQPLEERVATLEVSVQNPSQHHRQAGDIDSDNTIDDNLNREASTMMRPPSMEAALTGEARTA</sequence>
<dbReference type="AlphaFoldDB" id="A0A8J5V704"/>
<evidence type="ECO:0000313" key="3">
    <source>
        <dbReference type="Proteomes" id="UP000729402"/>
    </source>
</evidence>
<reference evidence="2" key="1">
    <citation type="journal article" date="2021" name="bioRxiv">
        <title>Whole Genome Assembly and Annotation of Northern Wild Rice, Zizania palustris L., Supports a Whole Genome Duplication in the Zizania Genus.</title>
        <authorList>
            <person name="Haas M."/>
            <person name="Kono T."/>
            <person name="Macchietto M."/>
            <person name="Millas R."/>
            <person name="McGilp L."/>
            <person name="Shao M."/>
            <person name="Duquette J."/>
            <person name="Hirsch C.N."/>
            <person name="Kimball J."/>
        </authorList>
    </citation>
    <scope>NUCLEOTIDE SEQUENCE</scope>
    <source>
        <tissue evidence="2">Fresh leaf tissue</tissue>
    </source>
</reference>
<feature type="region of interest" description="Disordered" evidence="1">
    <location>
        <begin position="90"/>
        <end position="138"/>
    </location>
</feature>
<accession>A0A8J5V704</accession>
<keyword evidence="3" id="KW-1185">Reference proteome</keyword>
<dbReference type="EMBL" id="JAAALK010000288">
    <property type="protein sequence ID" value="KAG8052395.1"/>
    <property type="molecule type" value="Genomic_DNA"/>
</dbReference>
<comment type="caution">
    <text evidence="2">The sequence shown here is derived from an EMBL/GenBank/DDBJ whole genome shotgun (WGS) entry which is preliminary data.</text>
</comment>
<proteinExistence type="predicted"/>
<organism evidence="2 3">
    <name type="scientific">Zizania palustris</name>
    <name type="common">Northern wild rice</name>
    <dbReference type="NCBI Taxonomy" id="103762"/>
    <lineage>
        <taxon>Eukaryota</taxon>
        <taxon>Viridiplantae</taxon>
        <taxon>Streptophyta</taxon>
        <taxon>Embryophyta</taxon>
        <taxon>Tracheophyta</taxon>
        <taxon>Spermatophyta</taxon>
        <taxon>Magnoliopsida</taxon>
        <taxon>Liliopsida</taxon>
        <taxon>Poales</taxon>
        <taxon>Poaceae</taxon>
        <taxon>BOP clade</taxon>
        <taxon>Oryzoideae</taxon>
        <taxon>Oryzeae</taxon>
        <taxon>Zizaniinae</taxon>
        <taxon>Zizania</taxon>
    </lineage>
</organism>
<dbReference type="Proteomes" id="UP000729402">
    <property type="component" value="Unassembled WGS sequence"/>
</dbReference>